<accession>A0ABV0YBE5</accession>
<keyword evidence="2" id="KW-1185">Reference proteome</keyword>
<evidence type="ECO:0000313" key="1">
    <source>
        <dbReference type="EMBL" id="MEQ2291147.1"/>
    </source>
</evidence>
<dbReference type="EMBL" id="JAHRIP010028822">
    <property type="protein sequence ID" value="MEQ2291147.1"/>
    <property type="molecule type" value="Genomic_DNA"/>
</dbReference>
<name>A0ABV0YBE5_9TELE</name>
<evidence type="ECO:0000313" key="2">
    <source>
        <dbReference type="Proteomes" id="UP001469553"/>
    </source>
</evidence>
<comment type="caution">
    <text evidence="1">The sequence shown here is derived from an EMBL/GenBank/DDBJ whole genome shotgun (WGS) entry which is preliminary data.</text>
</comment>
<protein>
    <submittedName>
        <fullName evidence="1">Uncharacterized protein</fullName>
    </submittedName>
</protein>
<gene>
    <name evidence="1" type="ORF">AMECASPLE_010480</name>
</gene>
<organism evidence="1 2">
    <name type="scientific">Ameca splendens</name>
    <dbReference type="NCBI Taxonomy" id="208324"/>
    <lineage>
        <taxon>Eukaryota</taxon>
        <taxon>Metazoa</taxon>
        <taxon>Chordata</taxon>
        <taxon>Craniata</taxon>
        <taxon>Vertebrata</taxon>
        <taxon>Euteleostomi</taxon>
        <taxon>Actinopterygii</taxon>
        <taxon>Neopterygii</taxon>
        <taxon>Teleostei</taxon>
        <taxon>Neoteleostei</taxon>
        <taxon>Acanthomorphata</taxon>
        <taxon>Ovalentaria</taxon>
        <taxon>Atherinomorphae</taxon>
        <taxon>Cyprinodontiformes</taxon>
        <taxon>Goodeidae</taxon>
        <taxon>Ameca</taxon>
    </lineage>
</organism>
<reference evidence="1 2" key="1">
    <citation type="submission" date="2021-06" db="EMBL/GenBank/DDBJ databases">
        <authorList>
            <person name="Palmer J.M."/>
        </authorList>
    </citation>
    <scope>NUCLEOTIDE SEQUENCE [LARGE SCALE GENOMIC DNA]</scope>
    <source>
        <strain evidence="1 2">AS_MEX2019</strain>
        <tissue evidence="1">Muscle</tissue>
    </source>
</reference>
<sequence length="104" mass="11958">MMWVTVVKGGRSACFIPFYIHAVCLSRNLKVERQGLLEVLTAASEESLLRKELLHNAEKRSQIKRTYLFSSHWLSQWGCSREHREGVCVSIYFPSSLEAPFSPK</sequence>
<proteinExistence type="predicted"/>
<dbReference type="Proteomes" id="UP001469553">
    <property type="component" value="Unassembled WGS sequence"/>
</dbReference>